<sequence length="115" mass="12977">MVCQELPYSPSLEDVRVLINARVLTKQLNLGAYNMENVMVLQLTAEEVPLYDNGHVGDGSHWVYALRTLEVCNKPAQASRDSPRARPGPAHHQREPTPVPVLRRSRRARRAPLET</sequence>
<accession>A0A8W8MKQ0</accession>
<protein>
    <submittedName>
        <fullName evidence="2">Uncharacterized protein</fullName>
    </submittedName>
</protein>
<dbReference type="Proteomes" id="UP000005408">
    <property type="component" value="Unassembled WGS sequence"/>
</dbReference>
<evidence type="ECO:0000313" key="3">
    <source>
        <dbReference type="Proteomes" id="UP000005408"/>
    </source>
</evidence>
<evidence type="ECO:0000313" key="2">
    <source>
        <dbReference type="EnsemblMetazoa" id="G33935.1:cds"/>
    </source>
</evidence>
<dbReference type="EnsemblMetazoa" id="G33935.1">
    <property type="protein sequence ID" value="G33935.1:cds"/>
    <property type="gene ID" value="G33935"/>
</dbReference>
<name>A0A8W8MKQ0_MAGGI</name>
<reference evidence="2" key="1">
    <citation type="submission" date="2022-08" db="UniProtKB">
        <authorList>
            <consortium name="EnsemblMetazoa"/>
        </authorList>
    </citation>
    <scope>IDENTIFICATION</scope>
    <source>
        <strain evidence="2">05x7-T-G4-1.051#20</strain>
    </source>
</reference>
<feature type="region of interest" description="Disordered" evidence="1">
    <location>
        <begin position="75"/>
        <end position="115"/>
    </location>
</feature>
<keyword evidence="3" id="KW-1185">Reference proteome</keyword>
<evidence type="ECO:0000256" key="1">
    <source>
        <dbReference type="SAM" id="MobiDB-lite"/>
    </source>
</evidence>
<dbReference type="AlphaFoldDB" id="A0A8W8MKQ0"/>
<proteinExistence type="predicted"/>
<feature type="compositionally biased region" description="Basic residues" evidence="1">
    <location>
        <begin position="103"/>
        <end position="115"/>
    </location>
</feature>
<organism evidence="2 3">
    <name type="scientific">Magallana gigas</name>
    <name type="common">Pacific oyster</name>
    <name type="synonym">Crassostrea gigas</name>
    <dbReference type="NCBI Taxonomy" id="29159"/>
    <lineage>
        <taxon>Eukaryota</taxon>
        <taxon>Metazoa</taxon>
        <taxon>Spiralia</taxon>
        <taxon>Lophotrochozoa</taxon>
        <taxon>Mollusca</taxon>
        <taxon>Bivalvia</taxon>
        <taxon>Autobranchia</taxon>
        <taxon>Pteriomorphia</taxon>
        <taxon>Ostreida</taxon>
        <taxon>Ostreoidea</taxon>
        <taxon>Ostreidae</taxon>
        <taxon>Magallana</taxon>
    </lineage>
</organism>